<name>I4W125_9GAMM</name>
<keyword evidence="1" id="KW-0732">Signal</keyword>
<accession>I4W125</accession>
<sequence>MTDDIFGSKTMKRMNYVFLMVLVFSIALTAATAANARQPKPTGMFSDMAYNDEGGDLLGTEIFVTYARDGYFVVYQSSEGEPTTPVVVPATISGTSIKFSVPKSIDPRGNFVGTIGLQELTGSFSGNKEVIHLKRKASYWQ</sequence>
<dbReference type="AlphaFoldDB" id="I4W125"/>
<dbReference type="OrthoDB" id="5954061at2"/>
<evidence type="ECO:0000313" key="2">
    <source>
        <dbReference type="EMBL" id="EIL93166.1"/>
    </source>
</evidence>
<dbReference type="eggNOG" id="ENOG502ZDTT">
    <property type="taxonomic scope" value="Bacteria"/>
</dbReference>
<proteinExistence type="predicted"/>
<reference evidence="2 3" key="1">
    <citation type="journal article" date="2012" name="J. Bacteriol.">
        <title>Genome sequences for six rhodanobacter strains, isolated from soils and the terrestrial subsurface, with variable denitrification capabilities.</title>
        <authorList>
            <person name="Kostka J.E."/>
            <person name="Green S.J."/>
            <person name="Rishishwar L."/>
            <person name="Prakash O."/>
            <person name="Katz L.S."/>
            <person name="Marino-Ramirez L."/>
            <person name="Jordan I.K."/>
            <person name="Munk C."/>
            <person name="Ivanova N."/>
            <person name="Mikhailova N."/>
            <person name="Watson D.B."/>
            <person name="Brown S.D."/>
            <person name="Palumbo A.V."/>
            <person name="Brooks S.C."/>
        </authorList>
    </citation>
    <scope>NUCLEOTIDE SEQUENCE [LARGE SCALE GENOMIC DNA]</scope>
    <source>
        <strain evidence="3">Jip2T</strain>
    </source>
</reference>
<evidence type="ECO:0000256" key="1">
    <source>
        <dbReference type="SAM" id="SignalP"/>
    </source>
</evidence>
<evidence type="ECO:0000313" key="3">
    <source>
        <dbReference type="Proteomes" id="UP000004210"/>
    </source>
</evidence>
<keyword evidence="3" id="KW-1185">Reference proteome</keyword>
<organism evidence="2 3">
    <name type="scientific">Rhodanobacter fulvus Jip2</name>
    <dbReference type="NCBI Taxonomy" id="1163408"/>
    <lineage>
        <taxon>Bacteria</taxon>
        <taxon>Pseudomonadati</taxon>
        <taxon>Pseudomonadota</taxon>
        <taxon>Gammaproteobacteria</taxon>
        <taxon>Lysobacterales</taxon>
        <taxon>Rhodanobacteraceae</taxon>
        <taxon>Rhodanobacter</taxon>
    </lineage>
</organism>
<feature type="signal peptide" evidence="1">
    <location>
        <begin position="1"/>
        <end position="36"/>
    </location>
</feature>
<dbReference type="EMBL" id="AJXU01000001">
    <property type="protein sequence ID" value="EIL93166.1"/>
    <property type="molecule type" value="Genomic_DNA"/>
</dbReference>
<comment type="caution">
    <text evidence="2">The sequence shown here is derived from an EMBL/GenBank/DDBJ whole genome shotgun (WGS) entry which is preliminary data.</text>
</comment>
<protein>
    <submittedName>
        <fullName evidence="2">Uncharacterized protein</fullName>
    </submittedName>
</protein>
<feature type="chain" id="PRO_5003697454" evidence="1">
    <location>
        <begin position="37"/>
        <end position="141"/>
    </location>
</feature>
<dbReference type="Proteomes" id="UP000004210">
    <property type="component" value="Unassembled WGS sequence"/>
</dbReference>
<gene>
    <name evidence="2" type="ORF">UU9_00420</name>
</gene>
<dbReference type="RefSeq" id="WP_007079727.1">
    <property type="nucleotide sequence ID" value="NZ_AJXU01000001.1"/>
</dbReference>